<dbReference type="InterPro" id="IPR016160">
    <property type="entry name" value="Ald_DH_CS_CYS"/>
</dbReference>
<proteinExistence type="predicted"/>
<dbReference type="Pfam" id="PF00171">
    <property type="entry name" value="Aldedh"/>
    <property type="match status" value="1"/>
</dbReference>
<name>A0A6J6M2E3_9ZZZZ</name>
<evidence type="ECO:0000256" key="1">
    <source>
        <dbReference type="ARBA" id="ARBA00023002"/>
    </source>
</evidence>
<dbReference type="InterPro" id="IPR016161">
    <property type="entry name" value="Ald_DH/histidinol_DH"/>
</dbReference>
<dbReference type="EMBL" id="CAEZWJ010000100">
    <property type="protein sequence ID" value="CAB4666703.1"/>
    <property type="molecule type" value="Genomic_DNA"/>
</dbReference>
<accession>A0A6J6M2E3</accession>
<dbReference type="PROSITE" id="PS00070">
    <property type="entry name" value="ALDEHYDE_DEHYDR_CYS"/>
    <property type="match status" value="1"/>
</dbReference>
<dbReference type="InterPro" id="IPR016162">
    <property type="entry name" value="Ald_DH_N"/>
</dbReference>
<dbReference type="AlphaFoldDB" id="A0A6J6M2E3"/>
<dbReference type="SUPFAM" id="SSF53720">
    <property type="entry name" value="ALDH-like"/>
    <property type="match status" value="1"/>
</dbReference>
<dbReference type="Gene3D" id="3.40.309.10">
    <property type="entry name" value="Aldehyde Dehydrogenase, Chain A, domain 2"/>
    <property type="match status" value="1"/>
</dbReference>
<organism evidence="4">
    <name type="scientific">freshwater metagenome</name>
    <dbReference type="NCBI Taxonomy" id="449393"/>
    <lineage>
        <taxon>unclassified sequences</taxon>
        <taxon>metagenomes</taxon>
        <taxon>ecological metagenomes</taxon>
    </lineage>
</organism>
<evidence type="ECO:0000313" key="4">
    <source>
        <dbReference type="EMBL" id="CAB4666703.1"/>
    </source>
</evidence>
<dbReference type="GO" id="GO:0016620">
    <property type="term" value="F:oxidoreductase activity, acting on the aldehyde or oxo group of donors, NAD or NADP as acceptor"/>
    <property type="evidence" value="ECO:0007669"/>
    <property type="project" value="InterPro"/>
</dbReference>
<sequence>MAKPEANWSARLGPPSSPRRSSHVIHRIISPIDGSVIAERELADDARVEAVLSAAESARTEWRATSLDERIRLCEAMVQWLIDHVDEIAPEISWQMGRPVRYTPNEILRGAQERARHMMSIAGENLADIAVPQFDGFTKFIRLEPVGTVFIVAPWNYPYLTAINSLVPALLAGNTVIMKHASQTLLCAERFSQACAAVGFPAGVFEHIHASHAHVERMIGDARINFVVFTGSVNGGAAMERAAAGRFIGVGTELGGKDPSYVRADADIAYAIGENVDGAFFNSGQSCCGIERIYVHDSVYDQFVDGFVDLTKQYALGNPMDAATTIGPMVNAAAAEFVRGQVAAAIAGGARALVDESHFAAAASGTAYMGPTVLVDVNHSMDIMREESFGPVIGIMRVRDDAEAIRLMNDSPYGLTCSVWTNDIAAAENIGNQLETGTVFMNRCDYVDPALVWTGVKDTGSGIALSSLGFSPYVRPKSFHLKH</sequence>
<dbReference type="Gene3D" id="3.40.605.10">
    <property type="entry name" value="Aldehyde Dehydrogenase, Chain A, domain 1"/>
    <property type="match status" value="1"/>
</dbReference>
<dbReference type="PANTHER" id="PTHR11699">
    <property type="entry name" value="ALDEHYDE DEHYDROGENASE-RELATED"/>
    <property type="match status" value="1"/>
</dbReference>
<reference evidence="4" key="1">
    <citation type="submission" date="2020-05" db="EMBL/GenBank/DDBJ databases">
        <authorList>
            <person name="Chiriac C."/>
            <person name="Salcher M."/>
            <person name="Ghai R."/>
            <person name="Kavagutti S V."/>
        </authorList>
    </citation>
    <scope>NUCLEOTIDE SEQUENCE</scope>
</reference>
<feature type="domain" description="Aldehyde dehydrogenase" evidence="3">
    <location>
        <begin position="27"/>
        <end position="478"/>
    </location>
</feature>
<evidence type="ECO:0000256" key="2">
    <source>
        <dbReference type="SAM" id="MobiDB-lite"/>
    </source>
</evidence>
<evidence type="ECO:0000259" key="3">
    <source>
        <dbReference type="Pfam" id="PF00171"/>
    </source>
</evidence>
<feature type="region of interest" description="Disordered" evidence="2">
    <location>
        <begin position="1"/>
        <end position="21"/>
    </location>
</feature>
<dbReference type="InterPro" id="IPR015590">
    <property type="entry name" value="Aldehyde_DH_dom"/>
</dbReference>
<keyword evidence="1" id="KW-0560">Oxidoreductase</keyword>
<protein>
    <submittedName>
        <fullName evidence="4">Unannotated protein</fullName>
    </submittedName>
</protein>
<dbReference type="InterPro" id="IPR016163">
    <property type="entry name" value="Ald_DH_C"/>
</dbReference>
<dbReference type="CDD" id="cd07102">
    <property type="entry name" value="ALDH_EDX86601"/>
    <property type="match status" value="1"/>
</dbReference>
<gene>
    <name evidence="4" type="ORF">UFOPK2214_01566</name>
</gene>
<dbReference type="FunFam" id="3.40.309.10:FF:000009">
    <property type="entry name" value="Aldehyde dehydrogenase A"/>
    <property type="match status" value="1"/>
</dbReference>